<sequence>MVGTVTAAMDDGWRNITQLANVKIMKRPGHWEDLHVPHRIAKKWKELRIEMDQLPQTRTKAQCFHS</sequence>
<evidence type="ECO:0000313" key="2">
    <source>
        <dbReference type="Proteomes" id="UP001327560"/>
    </source>
</evidence>
<proteinExistence type="predicted"/>
<evidence type="ECO:0000313" key="1">
    <source>
        <dbReference type="EMBL" id="WOL17061.1"/>
    </source>
</evidence>
<dbReference type="Proteomes" id="UP001327560">
    <property type="component" value="Chromosome 8"/>
</dbReference>
<name>A0AAQ3QLF4_9LILI</name>
<dbReference type="EMBL" id="CP136897">
    <property type="protein sequence ID" value="WOL17061.1"/>
    <property type="molecule type" value="Genomic_DNA"/>
</dbReference>
<protein>
    <submittedName>
        <fullName evidence="1">Diacylglycerol kinase 5-like</fullName>
    </submittedName>
</protein>
<reference evidence="1 2" key="1">
    <citation type="submission" date="2023-10" db="EMBL/GenBank/DDBJ databases">
        <title>Chromosome-scale genome assembly provides insights into flower coloration mechanisms of Canna indica.</title>
        <authorList>
            <person name="Li C."/>
        </authorList>
    </citation>
    <scope>NUCLEOTIDE SEQUENCE [LARGE SCALE GENOMIC DNA]</scope>
    <source>
        <tissue evidence="1">Flower</tissue>
    </source>
</reference>
<gene>
    <name evidence="1" type="ORF">Cni_G25850</name>
</gene>
<keyword evidence="2" id="KW-1185">Reference proteome</keyword>
<keyword evidence="1" id="KW-0418">Kinase</keyword>
<dbReference type="GO" id="GO:0016301">
    <property type="term" value="F:kinase activity"/>
    <property type="evidence" value="ECO:0007669"/>
    <property type="project" value="UniProtKB-KW"/>
</dbReference>
<keyword evidence="1" id="KW-0808">Transferase</keyword>
<accession>A0AAQ3QLF4</accession>
<organism evidence="1 2">
    <name type="scientific">Canna indica</name>
    <name type="common">Indian-shot</name>
    <dbReference type="NCBI Taxonomy" id="4628"/>
    <lineage>
        <taxon>Eukaryota</taxon>
        <taxon>Viridiplantae</taxon>
        <taxon>Streptophyta</taxon>
        <taxon>Embryophyta</taxon>
        <taxon>Tracheophyta</taxon>
        <taxon>Spermatophyta</taxon>
        <taxon>Magnoliopsida</taxon>
        <taxon>Liliopsida</taxon>
        <taxon>Zingiberales</taxon>
        <taxon>Cannaceae</taxon>
        <taxon>Canna</taxon>
    </lineage>
</organism>
<dbReference type="AlphaFoldDB" id="A0AAQ3QLF4"/>